<evidence type="ECO:0000313" key="4">
    <source>
        <dbReference type="Proteomes" id="UP000075591"/>
    </source>
</evidence>
<dbReference type="EMBL" id="JAEFBZ010000001">
    <property type="protein sequence ID" value="MBK1608202.1"/>
    <property type="molecule type" value="Genomic_DNA"/>
</dbReference>
<dbReference type="Proteomes" id="UP000613452">
    <property type="component" value="Unassembled WGS sequence"/>
</dbReference>
<dbReference type="RefSeq" id="WP_001006488.1">
    <property type="nucleotide sequence ID" value="NZ_AP022986.1"/>
</dbReference>
<reference evidence="3 5" key="2">
    <citation type="submission" date="2020-12" db="EMBL/GenBank/DDBJ databases">
        <title>Genome assembly for a thermostable protease producing Bacillus cereus MAKP1 strain isolated from chicken gut.</title>
        <authorList>
            <person name="Malaviya A."/>
        </authorList>
    </citation>
    <scope>NUCLEOTIDE SEQUENCE [LARGE SCALE GENOMIC DNA]</scope>
    <source>
        <strain evidence="3 5">MAKP1</strain>
    </source>
</reference>
<evidence type="ECO:0000313" key="2">
    <source>
        <dbReference type="EMBL" id="KXX97389.1"/>
    </source>
</evidence>
<reference evidence="2 4" key="1">
    <citation type="submission" date="2015-12" db="EMBL/GenBank/DDBJ databases">
        <title>Bacillus cereus Group isolate.</title>
        <authorList>
            <person name="Kovac J."/>
        </authorList>
    </citation>
    <scope>NUCLEOTIDE SEQUENCE [LARGE SCALE GENOMIC DNA]</scope>
    <source>
        <strain evidence="2 4">FSL W8-0275</strain>
    </source>
</reference>
<feature type="domain" description="DinB-like" evidence="1">
    <location>
        <begin position="11"/>
        <end position="146"/>
    </location>
</feature>
<evidence type="ECO:0000313" key="3">
    <source>
        <dbReference type="EMBL" id="MBK1608202.1"/>
    </source>
</evidence>
<evidence type="ECO:0000259" key="1">
    <source>
        <dbReference type="Pfam" id="PF12867"/>
    </source>
</evidence>
<dbReference type="InterPro" id="IPR034660">
    <property type="entry name" value="DinB/YfiT-like"/>
</dbReference>
<gene>
    <name evidence="2" type="ORF">AT274_16530</name>
    <name evidence="3" type="ORF">JCR31_09770</name>
</gene>
<proteinExistence type="predicted"/>
<dbReference type="Pfam" id="PF12867">
    <property type="entry name" value="DinB_2"/>
    <property type="match status" value="1"/>
</dbReference>
<name>A0A0G8D6J1_BACCE</name>
<comment type="caution">
    <text evidence="2">The sequence shown here is derived from an EMBL/GenBank/DDBJ whole genome shotgun (WGS) entry which is preliminary data.</text>
</comment>
<dbReference type="SUPFAM" id="SSF109854">
    <property type="entry name" value="DinB/YfiT-like putative metalloenzymes"/>
    <property type="match status" value="1"/>
</dbReference>
<evidence type="ECO:0000313" key="5">
    <source>
        <dbReference type="Proteomes" id="UP000613452"/>
    </source>
</evidence>
<dbReference type="PATRIC" id="fig|1396.421.peg.2442"/>
<dbReference type="InterPro" id="IPR024775">
    <property type="entry name" value="DinB-like"/>
</dbReference>
<dbReference type="EMBL" id="LOMT01000094">
    <property type="protein sequence ID" value="KXX97389.1"/>
    <property type="molecule type" value="Genomic_DNA"/>
</dbReference>
<protein>
    <submittedName>
        <fullName evidence="3">DinB family protein</fullName>
    </submittedName>
</protein>
<dbReference type="AlphaFoldDB" id="A0A0G8D6J1"/>
<sequence>MNEVELILLNLEETRRRSIKVWKAIPEHMLNWKPDDEAFTCAEMIRHVLESEYYYYQIIQNHGNSQNLDESYSLREFTNLEAEIEFSLSYRETFLNFIQSLTKDDLVNILIDRSDLSGKGVTGYIRPLGDFLMRIAYHEAVHTGQLLDYMRNMGIERPNIWD</sequence>
<dbReference type="Gene3D" id="1.20.120.450">
    <property type="entry name" value="dinb family like domain"/>
    <property type="match status" value="1"/>
</dbReference>
<dbReference type="Proteomes" id="UP000075591">
    <property type="component" value="Unassembled WGS sequence"/>
</dbReference>
<accession>A0A0G8D6J1</accession>
<organism evidence="2 4">
    <name type="scientific">Bacillus cereus</name>
    <dbReference type="NCBI Taxonomy" id="1396"/>
    <lineage>
        <taxon>Bacteria</taxon>
        <taxon>Bacillati</taxon>
        <taxon>Bacillota</taxon>
        <taxon>Bacilli</taxon>
        <taxon>Bacillales</taxon>
        <taxon>Bacillaceae</taxon>
        <taxon>Bacillus</taxon>
        <taxon>Bacillus cereus group</taxon>
    </lineage>
</organism>